<protein>
    <submittedName>
        <fullName evidence="1">Uncharacterized protein</fullName>
    </submittedName>
</protein>
<comment type="caution">
    <text evidence="1">The sequence shown here is derived from an EMBL/GenBank/DDBJ whole genome shotgun (WGS) entry which is preliminary data.</text>
</comment>
<evidence type="ECO:0000313" key="2">
    <source>
        <dbReference type="Proteomes" id="UP000460135"/>
    </source>
</evidence>
<organism evidence="1 2">
    <name type="scientific">Bacteroides ovatus</name>
    <dbReference type="NCBI Taxonomy" id="28116"/>
    <lineage>
        <taxon>Bacteria</taxon>
        <taxon>Pseudomonadati</taxon>
        <taxon>Bacteroidota</taxon>
        <taxon>Bacteroidia</taxon>
        <taxon>Bacteroidales</taxon>
        <taxon>Bacteroidaceae</taxon>
        <taxon>Bacteroides</taxon>
    </lineage>
</organism>
<reference evidence="1 2" key="1">
    <citation type="journal article" date="2019" name="Nat. Med.">
        <title>A library of human gut bacterial isolates paired with longitudinal multiomics data enables mechanistic microbiome research.</title>
        <authorList>
            <person name="Poyet M."/>
            <person name="Groussin M."/>
            <person name="Gibbons S.M."/>
            <person name="Avila-Pacheco J."/>
            <person name="Jiang X."/>
            <person name="Kearney S.M."/>
            <person name="Perrotta A.R."/>
            <person name="Berdy B."/>
            <person name="Zhao S."/>
            <person name="Lieberman T.D."/>
            <person name="Swanson P.K."/>
            <person name="Smith M."/>
            <person name="Roesemann S."/>
            <person name="Alexander J.E."/>
            <person name="Rich S.A."/>
            <person name="Livny J."/>
            <person name="Vlamakis H."/>
            <person name="Clish C."/>
            <person name="Bullock K."/>
            <person name="Deik A."/>
            <person name="Scott J."/>
            <person name="Pierce K.A."/>
            <person name="Xavier R.J."/>
            <person name="Alm E.J."/>
        </authorList>
    </citation>
    <scope>NUCLEOTIDE SEQUENCE [LARGE SCALE GENOMIC DNA]</scope>
    <source>
        <strain evidence="1 2">BIOML-A183</strain>
    </source>
</reference>
<dbReference type="EMBL" id="VWLX01000026">
    <property type="protein sequence ID" value="KAA3798843.1"/>
    <property type="molecule type" value="Genomic_DNA"/>
</dbReference>
<dbReference type="AlphaFoldDB" id="A0A6N3V2Z7"/>
<name>A0A6N3V2Z7_BACOV</name>
<evidence type="ECO:0000313" key="1">
    <source>
        <dbReference type="EMBL" id="KAA3798843.1"/>
    </source>
</evidence>
<gene>
    <name evidence="1" type="ORF">F3F51_24925</name>
</gene>
<dbReference type="Proteomes" id="UP000460135">
    <property type="component" value="Unassembled WGS sequence"/>
</dbReference>
<dbReference type="RefSeq" id="WP_117980043.1">
    <property type="nucleotide sequence ID" value="NZ_CAXSRA010000009.1"/>
</dbReference>
<accession>A0A6N3V2Z7</accession>
<proteinExistence type="predicted"/>
<sequence length="90" mass="10929">MQKERLEEMKRKLEIYLKRFPDPESGSLITLEDFKVYILNPDNKDFLDYILDKSDSGNKDFYLKEILSPRYFADEIRRRINDINKDLHDI</sequence>